<accession>A0ACC1RRE8</accession>
<keyword evidence="2" id="KW-1185">Reference proteome</keyword>
<dbReference type="Proteomes" id="UP001148629">
    <property type="component" value="Unassembled WGS sequence"/>
</dbReference>
<protein>
    <submittedName>
        <fullName evidence="1">Uncharacterized protein</fullName>
    </submittedName>
</protein>
<comment type="caution">
    <text evidence="1">The sequence shown here is derived from an EMBL/GenBank/DDBJ whole genome shotgun (WGS) entry which is preliminary data.</text>
</comment>
<reference evidence="1" key="1">
    <citation type="submission" date="2022-08" db="EMBL/GenBank/DDBJ databases">
        <title>Genome Sequence of Fusarium decemcellulare.</title>
        <authorList>
            <person name="Buettner E."/>
        </authorList>
    </citation>
    <scope>NUCLEOTIDE SEQUENCE</scope>
    <source>
        <strain evidence="1">Babe19</strain>
    </source>
</reference>
<gene>
    <name evidence="1" type="ORF">NM208_g12186</name>
</gene>
<evidence type="ECO:0000313" key="1">
    <source>
        <dbReference type="EMBL" id="KAJ3524101.1"/>
    </source>
</evidence>
<sequence>MYSQRPSWLEAFYNDSSKPPRLFAWGTSNLASHNTFEASSSLTAPNASVDLEKRIYILGIGNLGRLFASSLAQAPESPPITLVVHRKDLLTQWVESNGIGLVRSGTLEKNKNFNVEWWTESKPDAGPICEVAAGEKLRNLIITTKASAALPQVDRVRGYLDSNSTVAFVQNGMSKLWPPHGPAYVSHRFPAGDAPNFLACVTTHGVTSQGQFRSLHASQADVAVGSVLPNKASSQPSAYLTSQLLKAPHLNARLVSREELWILQLEKLVVNVIINPLTAILRCKNGALFTEPDGVLAGVIDQLLSEASNVIQLLVSHESSVEVIGHPSPSGNEASLEPKTALDLSPRSLYERFSQPQLKDMVYRVGHKVRENTSSMLQDVRTGRSTEIRDFNGWLVETAAFLDQSLDMAGHRTMVDLVETGETLDVDRLGERLSSSGAGDRK</sequence>
<proteinExistence type="predicted"/>
<dbReference type="EMBL" id="JANRMS010002137">
    <property type="protein sequence ID" value="KAJ3524101.1"/>
    <property type="molecule type" value="Genomic_DNA"/>
</dbReference>
<evidence type="ECO:0000313" key="2">
    <source>
        <dbReference type="Proteomes" id="UP001148629"/>
    </source>
</evidence>
<organism evidence="1 2">
    <name type="scientific">Fusarium decemcellulare</name>
    <dbReference type="NCBI Taxonomy" id="57161"/>
    <lineage>
        <taxon>Eukaryota</taxon>
        <taxon>Fungi</taxon>
        <taxon>Dikarya</taxon>
        <taxon>Ascomycota</taxon>
        <taxon>Pezizomycotina</taxon>
        <taxon>Sordariomycetes</taxon>
        <taxon>Hypocreomycetidae</taxon>
        <taxon>Hypocreales</taxon>
        <taxon>Nectriaceae</taxon>
        <taxon>Fusarium</taxon>
        <taxon>Fusarium decemcellulare species complex</taxon>
    </lineage>
</organism>
<name>A0ACC1RRE8_9HYPO</name>